<dbReference type="Proteomes" id="UP000078597">
    <property type="component" value="Unassembled WGS sequence"/>
</dbReference>
<gene>
    <name evidence="2" type="ORF">PMALA_078430</name>
</gene>
<organism evidence="2 3">
    <name type="scientific">Plasmodium malariae</name>
    <dbReference type="NCBI Taxonomy" id="5858"/>
    <lineage>
        <taxon>Eukaryota</taxon>
        <taxon>Sar</taxon>
        <taxon>Alveolata</taxon>
        <taxon>Apicomplexa</taxon>
        <taxon>Aconoidasida</taxon>
        <taxon>Haemosporida</taxon>
        <taxon>Plasmodiidae</taxon>
        <taxon>Plasmodium</taxon>
        <taxon>Plasmodium (Plasmodium)</taxon>
    </lineage>
</organism>
<accession>A0A1A8X6D0</accession>
<dbReference type="VEuPathDB" id="PlasmoDB:PmUG01_08015000"/>
<dbReference type="AlphaFoldDB" id="A0A1A8X6D0"/>
<dbReference type="EMBL" id="FLQW01006647">
    <property type="protein sequence ID" value="SBT00801.1"/>
    <property type="molecule type" value="Genomic_DNA"/>
</dbReference>
<keyword evidence="1" id="KW-0472">Membrane</keyword>
<dbReference type="Pfam" id="PF12420">
    <property type="entry name" value="DUF3671"/>
    <property type="match status" value="1"/>
</dbReference>
<evidence type="ECO:0000313" key="3">
    <source>
        <dbReference type="Proteomes" id="UP000078597"/>
    </source>
</evidence>
<reference evidence="3" key="1">
    <citation type="submission" date="2016-05" db="EMBL/GenBank/DDBJ databases">
        <authorList>
            <person name="Naeem Raeece"/>
        </authorList>
    </citation>
    <scope>NUCLEOTIDE SEQUENCE [LARGE SCALE GENOMIC DNA]</scope>
</reference>
<evidence type="ECO:0000313" key="2">
    <source>
        <dbReference type="EMBL" id="SBT00801.1"/>
    </source>
</evidence>
<protein>
    <recommendedName>
        <fullName evidence="4">Fam-m protein</fullName>
    </recommendedName>
</protein>
<sequence>MDIRFLHKKLDTRKYRLLAKYKLNSHSNNVCLKEISENNESNKQRNLSNNERWIKEKNKQSSRNLLNKAQYYTEVIDYDNGMFDGKHFHFKKKWVKKKDLDIFFAKKKRIGDIGLKKIKFRNYGFGVALFFIFFLLGIGIPSLYGINSLNIKWENIGSSEFWKHFKGPIESIVPKSIAPYMHIISFIILIVIISIILIVVIYKILRNNEKYQKIKLMME</sequence>
<keyword evidence="1" id="KW-0812">Transmembrane</keyword>
<keyword evidence="1" id="KW-1133">Transmembrane helix</keyword>
<feature type="transmembrane region" description="Helical" evidence="1">
    <location>
        <begin position="183"/>
        <end position="205"/>
    </location>
</feature>
<evidence type="ECO:0008006" key="4">
    <source>
        <dbReference type="Google" id="ProtNLM"/>
    </source>
</evidence>
<proteinExistence type="predicted"/>
<name>A0A1A8X6D0_PLAMA</name>
<evidence type="ECO:0000256" key="1">
    <source>
        <dbReference type="SAM" id="Phobius"/>
    </source>
</evidence>
<dbReference type="InterPro" id="IPR022139">
    <property type="entry name" value="Fam-L/Fam-M-like_plasmodium"/>
</dbReference>
<feature type="transmembrane region" description="Helical" evidence="1">
    <location>
        <begin position="123"/>
        <end position="144"/>
    </location>
</feature>